<organism evidence="1 2">
    <name type="scientific">Anaerofilum hominis</name>
    <dbReference type="NCBI Taxonomy" id="2763016"/>
    <lineage>
        <taxon>Bacteria</taxon>
        <taxon>Bacillati</taxon>
        <taxon>Bacillota</taxon>
        <taxon>Clostridia</taxon>
        <taxon>Eubacteriales</taxon>
        <taxon>Oscillospiraceae</taxon>
        <taxon>Anaerofilum</taxon>
    </lineage>
</organism>
<dbReference type="PANTHER" id="PTHR48098:SF1">
    <property type="entry name" value="DIACYLGLYCEROL ACYLTRANSFERASE_MYCOLYLTRANSFERASE AG85A"/>
    <property type="match status" value="1"/>
</dbReference>
<dbReference type="Gene3D" id="3.40.50.1820">
    <property type="entry name" value="alpha/beta hydrolase"/>
    <property type="match status" value="1"/>
</dbReference>
<reference evidence="1" key="1">
    <citation type="submission" date="2020-08" db="EMBL/GenBank/DDBJ databases">
        <title>Genome public.</title>
        <authorList>
            <person name="Liu C."/>
            <person name="Sun Q."/>
        </authorList>
    </citation>
    <scope>NUCLEOTIDE SEQUENCE</scope>
    <source>
        <strain evidence="1">BX8</strain>
    </source>
</reference>
<proteinExistence type="predicted"/>
<dbReference type="InterPro" id="IPR050583">
    <property type="entry name" value="Mycobacterial_A85_antigen"/>
</dbReference>
<evidence type="ECO:0000313" key="2">
    <source>
        <dbReference type="Proteomes" id="UP000659630"/>
    </source>
</evidence>
<protein>
    <submittedName>
        <fullName evidence="1">Esterase family protein</fullName>
    </submittedName>
</protein>
<dbReference type="SUPFAM" id="SSF53474">
    <property type="entry name" value="alpha/beta-Hydrolases"/>
    <property type="match status" value="1"/>
</dbReference>
<dbReference type="EMBL" id="JACONZ010000001">
    <property type="protein sequence ID" value="MBC5580682.1"/>
    <property type="molecule type" value="Genomic_DNA"/>
</dbReference>
<name>A0A923IDY9_9FIRM</name>
<dbReference type="PANTHER" id="PTHR48098">
    <property type="entry name" value="ENTEROCHELIN ESTERASE-RELATED"/>
    <property type="match status" value="1"/>
</dbReference>
<dbReference type="AlphaFoldDB" id="A0A923IDY9"/>
<dbReference type="RefSeq" id="WP_186887019.1">
    <property type="nucleotide sequence ID" value="NZ_JACONZ010000001.1"/>
</dbReference>
<accession>A0A923IDY9</accession>
<sequence length="266" mass="30604">MSFFEGTIYSKTLHMDTQLGVILPQDSRPHHEGALMPGLAPRRVPKTLILLHGLTDSASVWWRRTSIERYAELYDIAVIMPEVYKSYYQNMQYGENYFDYIADELPQLCKNLFNVSIAPEDLMIAGLSMGGYGALRCAFTYPERYYCCGAFSAGCDVKAVRDRQATGSGPARGFEKTVPAIFGEKVDIPDESDIYWLADHLKDKEKKVRLYMTCGRQDGLYPANQRLKEQLEHCDLEEFHYEDWDGVHEWGYWDVAVQRFLATFVK</sequence>
<comment type="caution">
    <text evidence="1">The sequence shown here is derived from an EMBL/GenBank/DDBJ whole genome shotgun (WGS) entry which is preliminary data.</text>
</comment>
<dbReference type="Proteomes" id="UP000659630">
    <property type="component" value="Unassembled WGS sequence"/>
</dbReference>
<evidence type="ECO:0000313" key="1">
    <source>
        <dbReference type="EMBL" id="MBC5580682.1"/>
    </source>
</evidence>
<dbReference type="Pfam" id="PF00756">
    <property type="entry name" value="Esterase"/>
    <property type="match status" value="1"/>
</dbReference>
<keyword evidence="2" id="KW-1185">Reference proteome</keyword>
<gene>
    <name evidence="1" type="ORF">H8S23_04105</name>
</gene>
<dbReference type="InterPro" id="IPR000801">
    <property type="entry name" value="Esterase-like"/>
</dbReference>
<dbReference type="GO" id="GO:0016747">
    <property type="term" value="F:acyltransferase activity, transferring groups other than amino-acyl groups"/>
    <property type="evidence" value="ECO:0007669"/>
    <property type="project" value="TreeGrafter"/>
</dbReference>
<dbReference type="InterPro" id="IPR029058">
    <property type="entry name" value="AB_hydrolase_fold"/>
</dbReference>